<dbReference type="EMBL" id="QSFP01000026">
    <property type="protein sequence ID" value="RHA64829.1"/>
    <property type="molecule type" value="Genomic_DNA"/>
</dbReference>
<evidence type="ECO:0000313" key="2">
    <source>
        <dbReference type="EMBL" id="RHA64829.1"/>
    </source>
</evidence>
<dbReference type="AlphaFoldDB" id="A0A3R6DVJ2"/>
<evidence type="ECO:0000256" key="1">
    <source>
        <dbReference type="SAM" id="MobiDB-lite"/>
    </source>
</evidence>
<sequence length="191" mass="22671">MGQFSWIYSDTDKQLVDNKKADAYLLVPPPFQEKYGKTIYEGCYDGYGHFGKYDVYDLIIEWNKHMIPEIIERIEAGKWRCDSTESNVRNLRNYYEGKNLDCELRLLGIVIACYDEDNFVLQYPIKITSKEMDYECVKPSKGDPCQGWESCEEEEWENEFQIEENSYEDDSCEENEELEDDFLSFKRGRAR</sequence>
<feature type="region of interest" description="Disordered" evidence="1">
    <location>
        <begin position="167"/>
        <end position="191"/>
    </location>
</feature>
<feature type="compositionally biased region" description="Acidic residues" evidence="1">
    <location>
        <begin position="167"/>
        <end position="182"/>
    </location>
</feature>
<accession>A0A3R6DVJ2</accession>
<protein>
    <submittedName>
        <fullName evidence="2">Uncharacterized protein</fullName>
    </submittedName>
</protein>
<organism evidence="2 3">
    <name type="scientific">Roseburia intestinalis</name>
    <dbReference type="NCBI Taxonomy" id="166486"/>
    <lineage>
        <taxon>Bacteria</taxon>
        <taxon>Bacillati</taxon>
        <taxon>Bacillota</taxon>
        <taxon>Clostridia</taxon>
        <taxon>Lachnospirales</taxon>
        <taxon>Lachnospiraceae</taxon>
        <taxon>Roseburia</taxon>
    </lineage>
</organism>
<dbReference type="RefSeq" id="WP_118592253.1">
    <property type="nucleotide sequence ID" value="NZ_QSFP01000026.1"/>
</dbReference>
<name>A0A3R6DVJ2_9FIRM</name>
<dbReference type="Proteomes" id="UP000284465">
    <property type="component" value="Unassembled WGS sequence"/>
</dbReference>
<reference evidence="2 3" key="1">
    <citation type="submission" date="2018-08" db="EMBL/GenBank/DDBJ databases">
        <title>A genome reference for cultivated species of the human gut microbiota.</title>
        <authorList>
            <person name="Zou Y."/>
            <person name="Xue W."/>
            <person name="Luo G."/>
        </authorList>
    </citation>
    <scope>NUCLEOTIDE SEQUENCE [LARGE SCALE GENOMIC DNA]</scope>
    <source>
        <strain evidence="2 3">AM43-11</strain>
    </source>
</reference>
<proteinExistence type="predicted"/>
<comment type="caution">
    <text evidence="2">The sequence shown here is derived from an EMBL/GenBank/DDBJ whole genome shotgun (WGS) entry which is preliminary data.</text>
</comment>
<evidence type="ECO:0000313" key="3">
    <source>
        <dbReference type="Proteomes" id="UP000284465"/>
    </source>
</evidence>
<gene>
    <name evidence="2" type="ORF">DW927_16500</name>
</gene>